<accession>A0ABS4IYA6</accession>
<evidence type="ECO:0000256" key="2">
    <source>
        <dbReference type="ARBA" id="ARBA00023125"/>
    </source>
</evidence>
<dbReference type="GO" id="GO:0003677">
    <property type="term" value="F:DNA binding"/>
    <property type="evidence" value="ECO:0007669"/>
    <property type="project" value="UniProtKB-KW"/>
</dbReference>
<evidence type="ECO:0000259" key="4">
    <source>
        <dbReference type="PROSITE" id="PS50995"/>
    </source>
</evidence>
<dbReference type="PROSITE" id="PS50995">
    <property type="entry name" value="HTH_MARR_2"/>
    <property type="match status" value="1"/>
</dbReference>
<dbReference type="PANTHER" id="PTHR42756:SF1">
    <property type="entry name" value="TRANSCRIPTIONAL REPRESSOR OF EMRAB OPERON"/>
    <property type="match status" value="1"/>
</dbReference>
<dbReference type="Gene3D" id="1.10.10.10">
    <property type="entry name" value="Winged helix-like DNA-binding domain superfamily/Winged helix DNA-binding domain"/>
    <property type="match status" value="1"/>
</dbReference>
<dbReference type="Proteomes" id="UP001519287">
    <property type="component" value="Unassembled WGS sequence"/>
</dbReference>
<reference evidence="5 6" key="1">
    <citation type="submission" date="2021-03" db="EMBL/GenBank/DDBJ databases">
        <title>Genomic Encyclopedia of Type Strains, Phase IV (KMG-IV): sequencing the most valuable type-strain genomes for metagenomic binning, comparative biology and taxonomic classification.</title>
        <authorList>
            <person name="Goeker M."/>
        </authorList>
    </citation>
    <scope>NUCLEOTIDE SEQUENCE [LARGE SCALE GENOMIC DNA]</scope>
    <source>
        <strain evidence="5 6">DSM 26048</strain>
    </source>
</reference>
<evidence type="ECO:0000313" key="5">
    <source>
        <dbReference type="EMBL" id="MBP1992050.1"/>
    </source>
</evidence>
<feature type="domain" description="HTH marR-type" evidence="4">
    <location>
        <begin position="13"/>
        <end position="151"/>
    </location>
</feature>
<sequence length="179" mass="20232">MQTPIDPGQLEYIREFIALLGQQVKKCTDLQIKKCAELSVDACKINNQELSLLFLLNERGTLAVKEIACSLECTSLSTLTRMLDKLEEYGYINRKLDCNDRRSFLISPTQKIAAIVESYQEQIQSVAYTMLEALSPAERLTLIELYGKIKGNLSRSDSNYISEELLSFSPPSIKQSLNK</sequence>
<keyword evidence="1" id="KW-0805">Transcription regulation</keyword>
<gene>
    <name evidence="5" type="ORF">J2Z66_003658</name>
</gene>
<keyword evidence="2 5" id="KW-0238">DNA-binding</keyword>
<evidence type="ECO:0000256" key="1">
    <source>
        <dbReference type="ARBA" id="ARBA00023015"/>
    </source>
</evidence>
<protein>
    <submittedName>
        <fullName evidence="5">DNA-binding MarR family transcriptional regulator</fullName>
    </submittedName>
</protein>
<name>A0ABS4IYA6_9BACL</name>
<proteinExistence type="predicted"/>
<dbReference type="PANTHER" id="PTHR42756">
    <property type="entry name" value="TRANSCRIPTIONAL REGULATOR, MARR"/>
    <property type="match status" value="1"/>
</dbReference>
<keyword evidence="3" id="KW-0804">Transcription</keyword>
<dbReference type="InterPro" id="IPR036390">
    <property type="entry name" value="WH_DNA-bd_sf"/>
</dbReference>
<dbReference type="SUPFAM" id="SSF46785">
    <property type="entry name" value="Winged helix' DNA-binding domain"/>
    <property type="match status" value="1"/>
</dbReference>
<dbReference type="PRINTS" id="PR00598">
    <property type="entry name" value="HTHMARR"/>
</dbReference>
<dbReference type="Pfam" id="PF01047">
    <property type="entry name" value="MarR"/>
    <property type="match status" value="1"/>
</dbReference>
<dbReference type="EMBL" id="JAGGLB010000011">
    <property type="protein sequence ID" value="MBP1992050.1"/>
    <property type="molecule type" value="Genomic_DNA"/>
</dbReference>
<evidence type="ECO:0000313" key="6">
    <source>
        <dbReference type="Proteomes" id="UP001519287"/>
    </source>
</evidence>
<organism evidence="5 6">
    <name type="scientific">Paenibacillus eucommiae</name>
    <dbReference type="NCBI Taxonomy" id="1355755"/>
    <lineage>
        <taxon>Bacteria</taxon>
        <taxon>Bacillati</taxon>
        <taxon>Bacillota</taxon>
        <taxon>Bacilli</taxon>
        <taxon>Bacillales</taxon>
        <taxon>Paenibacillaceae</taxon>
        <taxon>Paenibacillus</taxon>
    </lineage>
</organism>
<dbReference type="InterPro" id="IPR000835">
    <property type="entry name" value="HTH_MarR-typ"/>
</dbReference>
<keyword evidence="6" id="KW-1185">Reference proteome</keyword>
<evidence type="ECO:0000256" key="3">
    <source>
        <dbReference type="ARBA" id="ARBA00023163"/>
    </source>
</evidence>
<dbReference type="SMART" id="SM00347">
    <property type="entry name" value="HTH_MARR"/>
    <property type="match status" value="1"/>
</dbReference>
<comment type="caution">
    <text evidence="5">The sequence shown here is derived from an EMBL/GenBank/DDBJ whole genome shotgun (WGS) entry which is preliminary data.</text>
</comment>
<dbReference type="RefSeq" id="WP_209972763.1">
    <property type="nucleotide sequence ID" value="NZ_JAGGLB010000011.1"/>
</dbReference>
<dbReference type="InterPro" id="IPR036388">
    <property type="entry name" value="WH-like_DNA-bd_sf"/>
</dbReference>